<dbReference type="OrthoDB" id="9815940at2"/>
<comment type="caution">
    <text evidence="1">The sequence shown here is derived from an EMBL/GenBank/DDBJ whole genome shotgun (WGS) entry which is preliminary data.</text>
</comment>
<dbReference type="STRING" id="1774273.LPB03_11345"/>
<organism evidence="1 2">
    <name type="scientific">Polaribacter vadi</name>
    <dbReference type="NCBI Taxonomy" id="1774273"/>
    <lineage>
        <taxon>Bacteria</taxon>
        <taxon>Pseudomonadati</taxon>
        <taxon>Bacteroidota</taxon>
        <taxon>Flavobacteriia</taxon>
        <taxon>Flavobacteriales</taxon>
        <taxon>Flavobacteriaceae</taxon>
    </lineage>
</organism>
<dbReference type="NCBIfam" id="TIGR04312">
    <property type="entry name" value="choice_anch_B"/>
    <property type="match status" value="1"/>
</dbReference>
<sequence length="415" mass="46251">MKKILFLSLILAFSCSKDNIETPTLNVDSEIMPLAKCENGFADIYPCNGYDLLAHISTEDLDPTTTAFSNVEGNDSWGWTDSTTNKEYVLMGLNSGVSFVDISNPTEPIVLGFLPTATVNSDWRDIKVYNNHAFVVSEATSHGMQVFDLTRLRNVVNPPEIFTAETTLSDFGNAHNIVINEDSGYAYAVGTSQASGGPLFINIQNPTNPVIEGNFVEAGYAHDAQVINYKGPDTDYASKEIMVSSNGERFGTNEVVIVDVTDKTNPIEISKITYANEAYTHQGWFTENQRYFIVGDELDEVDGKVDKTRILIFDLLDLDNPVLSSEYFGPTEAIDHNGYVKDNTYYQANYTAGVRMIDISDIRNKNLNEIAFFDTYPENNNTSFHGAWNVYPYFESDVIAVSDIERGLFLIKKSE</sequence>
<dbReference type="PROSITE" id="PS51257">
    <property type="entry name" value="PROKAR_LIPOPROTEIN"/>
    <property type="match status" value="1"/>
</dbReference>
<dbReference type="Proteomes" id="UP000092584">
    <property type="component" value="Unassembled WGS sequence"/>
</dbReference>
<dbReference type="EMBL" id="LSFM01000023">
    <property type="protein sequence ID" value="OBY62739.1"/>
    <property type="molecule type" value="Genomic_DNA"/>
</dbReference>
<reference evidence="2" key="1">
    <citation type="submission" date="2016-02" db="EMBL/GenBank/DDBJ databases">
        <authorList>
            <person name="Shin S.-K."/>
            <person name="Yi H."/>
            <person name="Kim E."/>
        </authorList>
    </citation>
    <scope>NUCLEOTIDE SEQUENCE [LARGE SCALE GENOMIC DNA]</scope>
    <source>
        <strain evidence="2">LPB0003</strain>
    </source>
</reference>
<evidence type="ECO:0000313" key="1">
    <source>
        <dbReference type="EMBL" id="OBY62739.1"/>
    </source>
</evidence>
<proteinExistence type="predicted"/>
<name>A0A1B8TT82_9FLAO</name>
<keyword evidence="2" id="KW-1185">Reference proteome</keyword>
<gene>
    <name evidence="1" type="ORF">LPB3_11355</name>
</gene>
<evidence type="ECO:0000313" key="2">
    <source>
        <dbReference type="Proteomes" id="UP000092584"/>
    </source>
</evidence>
<dbReference type="KEGG" id="pob:LPB03_11345"/>
<dbReference type="SUPFAM" id="SSF75011">
    <property type="entry name" value="3-carboxy-cis,cis-mucoante lactonizing enzyme"/>
    <property type="match status" value="1"/>
</dbReference>
<dbReference type="RefSeq" id="WP_065319725.1">
    <property type="nucleotide sequence ID" value="NZ_CP017477.1"/>
</dbReference>
<dbReference type="PANTHER" id="PTHR38787">
    <property type="entry name" value="REGULATORY P DOMAIN-CONTAINING PROTEIN"/>
    <property type="match status" value="1"/>
</dbReference>
<dbReference type="AlphaFoldDB" id="A0A1B8TT82"/>
<dbReference type="InterPro" id="IPR013211">
    <property type="entry name" value="LVIVD"/>
</dbReference>
<dbReference type="InterPro" id="IPR027589">
    <property type="entry name" value="Choice_anch_B"/>
</dbReference>
<protein>
    <submittedName>
        <fullName evidence="1">Regulator</fullName>
    </submittedName>
</protein>
<dbReference type="GO" id="GO:0005576">
    <property type="term" value="C:extracellular region"/>
    <property type="evidence" value="ECO:0007669"/>
    <property type="project" value="TreeGrafter"/>
</dbReference>
<dbReference type="Pfam" id="PF08309">
    <property type="entry name" value="LVIVD"/>
    <property type="match status" value="2"/>
</dbReference>
<dbReference type="PANTHER" id="PTHR38787:SF3">
    <property type="entry name" value="REGULATORY P DOMAIN-CONTAINING PROTEIN"/>
    <property type="match status" value="1"/>
</dbReference>
<accession>A0A1B8TT82</accession>